<name>A0A381ZYP1_9ZZZZ</name>
<dbReference type="PROSITE" id="PS00061">
    <property type="entry name" value="ADH_SHORT"/>
    <property type="match status" value="1"/>
</dbReference>
<evidence type="ECO:0000256" key="1">
    <source>
        <dbReference type="ARBA" id="ARBA00006484"/>
    </source>
</evidence>
<dbReference type="InterPro" id="IPR036291">
    <property type="entry name" value="NAD(P)-bd_dom_sf"/>
</dbReference>
<dbReference type="PANTHER" id="PTHR42760">
    <property type="entry name" value="SHORT-CHAIN DEHYDROGENASES/REDUCTASES FAMILY MEMBER"/>
    <property type="match status" value="1"/>
</dbReference>
<dbReference type="PRINTS" id="PR00080">
    <property type="entry name" value="SDRFAMILY"/>
</dbReference>
<organism evidence="2">
    <name type="scientific">marine metagenome</name>
    <dbReference type="NCBI Taxonomy" id="408172"/>
    <lineage>
        <taxon>unclassified sequences</taxon>
        <taxon>metagenomes</taxon>
        <taxon>ecological metagenomes</taxon>
    </lineage>
</organism>
<dbReference type="Pfam" id="PF00106">
    <property type="entry name" value="adh_short"/>
    <property type="match status" value="1"/>
</dbReference>
<dbReference type="AlphaFoldDB" id="A0A381ZYP1"/>
<evidence type="ECO:0008006" key="3">
    <source>
        <dbReference type="Google" id="ProtNLM"/>
    </source>
</evidence>
<sequence>MDLSGKTCLVTGSSRGIGYAIARALGKVGADLVINGRNDDEVQKVVGRLNQECSGRIHGVEADISRVDQCEHLISCALEEFGRLDVLINNAGIGIFKSIEELSLQDWRMQIDTNLGGTFVCSQLAVPHLLKTQGWIVNVGSLACRNSFAGGTGYNASKFGLLGMTEAMMLDLRQKGIRVSIVMPGSVDTSFSPGSPKAWALSSDDVAEATLHLLSYPNNAHMSRIEMRPSQPPLT</sequence>
<proteinExistence type="inferred from homology"/>
<dbReference type="PRINTS" id="PR00081">
    <property type="entry name" value="GDHRDH"/>
</dbReference>
<dbReference type="Gene3D" id="3.40.50.720">
    <property type="entry name" value="NAD(P)-binding Rossmann-like Domain"/>
    <property type="match status" value="1"/>
</dbReference>
<dbReference type="NCBIfam" id="NF005594">
    <property type="entry name" value="PRK07326.1"/>
    <property type="match status" value="1"/>
</dbReference>
<dbReference type="EMBL" id="UINC01023017">
    <property type="protein sequence ID" value="SVA93843.1"/>
    <property type="molecule type" value="Genomic_DNA"/>
</dbReference>
<gene>
    <name evidence="2" type="ORF">METZ01_LOCUS146697</name>
</gene>
<evidence type="ECO:0000313" key="2">
    <source>
        <dbReference type="EMBL" id="SVA93843.1"/>
    </source>
</evidence>
<dbReference type="InterPro" id="IPR002347">
    <property type="entry name" value="SDR_fam"/>
</dbReference>
<dbReference type="SUPFAM" id="SSF51735">
    <property type="entry name" value="NAD(P)-binding Rossmann-fold domains"/>
    <property type="match status" value="1"/>
</dbReference>
<dbReference type="InterPro" id="IPR020904">
    <property type="entry name" value="Sc_DH/Rdtase_CS"/>
</dbReference>
<dbReference type="FunFam" id="3.40.50.720:FF:000084">
    <property type="entry name" value="Short-chain dehydrogenase reductase"/>
    <property type="match status" value="1"/>
</dbReference>
<protein>
    <recommendedName>
        <fullName evidence="3">Short-chain dehydrogenase</fullName>
    </recommendedName>
</protein>
<comment type="similarity">
    <text evidence="1">Belongs to the short-chain dehydrogenases/reductases (SDR) family.</text>
</comment>
<dbReference type="GO" id="GO:0016616">
    <property type="term" value="F:oxidoreductase activity, acting on the CH-OH group of donors, NAD or NADP as acceptor"/>
    <property type="evidence" value="ECO:0007669"/>
    <property type="project" value="TreeGrafter"/>
</dbReference>
<accession>A0A381ZYP1</accession>
<reference evidence="2" key="1">
    <citation type="submission" date="2018-05" db="EMBL/GenBank/DDBJ databases">
        <authorList>
            <person name="Lanie J.A."/>
            <person name="Ng W.-L."/>
            <person name="Kazmierczak K.M."/>
            <person name="Andrzejewski T.M."/>
            <person name="Davidsen T.M."/>
            <person name="Wayne K.J."/>
            <person name="Tettelin H."/>
            <person name="Glass J.I."/>
            <person name="Rusch D."/>
            <person name="Podicherti R."/>
            <person name="Tsui H.-C.T."/>
            <person name="Winkler M.E."/>
        </authorList>
    </citation>
    <scope>NUCLEOTIDE SEQUENCE</scope>
</reference>